<dbReference type="Proteomes" id="UP000237771">
    <property type="component" value="Unassembled WGS sequence"/>
</dbReference>
<dbReference type="RefSeq" id="WP_072945060.1">
    <property type="nucleotide sequence ID" value="NZ_FQWO01000010.1"/>
</dbReference>
<dbReference type="Proteomes" id="UP000184384">
    <property type="component" value="Unassembled WGS sequence"/>
</dbReference>
<keyword evidence="4" id="KW-1185">Reference proteome</keyword>
<name>A0A1M5RQT1_9FLAO</name>
<evidence type="ECO:0000313" key="4">
    <source>
        <dbReference type="Proteomes" id="UP000237771"/>
    </source>
</evidence>
<dbReference type="AlphaFoldDB" id="A0A1M5RQT1"/>
<reference evidence="2" key="1">
    <citation type="submission" date="2016-11" db="EMBL/GenBank/DDBJ databases">
        <authorList>
            <person name="Jaros S."/>
            <person name="Januszkiewicz K."/>
            <person name="Wedrychowicz H."/>
        </authorList>
    </citation>
    <scope>NUCLEOTIDE SEQUENCE [LARGE SCALE GENOMIC DNA]</scope>
    <source>
        <strain evidence="2">DSM 19729</strain>
    </source>
</reference>
<organism evidence="2 3">
    <name type="scientific">Flavobacterium granuli</name>
    <dbReference type="NCBI Taxonomy" id="280093"/>
    <lineage>
        <taxon>Bacteria</taxon>
        <taxon>Pseudomonadati</taxon>
        <taxon>Bacteroidota</taxon>
        <taxon>Flavobacteriia</taxon>
        <taxon>Flavobacteriales</taxon>
        <taxon>Flavobacteriaceae</taxon>
        <taxon>Flavobacterium</taxon>
    </lineage>
</organism>
<dbReference type="EMBL" id="PVUB01000006">
    <property type="protein sequence ID" value="PRZ22786.1"/>
    <property type="molecule type" value="Genomic_DNA"/>
</dbReference>
<evidence type="ECO:0000313" key="2">
    <source>
        <dbReference type="EMBL" id="SHH28549.1"/>
    </source>
</evidence>
<evidence type="ECO:0000313" key="1">
    <source>
        <dbReference type="EMBL" id="PRZ22786.1"/>
    </source>
</evidence>
<reference evidence="1 4" key="3">
    <citation type="submission" date="2018-03" db="EMBL/GenBank/DDBJ databases">
        <title>Genomic Encyclopedia of Archaeal and Bacterial Type Strains, Phase II (KMG-II): from individual species to whole genera.</title>
        <authorList>
            <person name="Goeker M."/>
        </authorList>
    </citation>
    <scope>NUCLEOTIDE SEQUENCE [LARGE SCALE GENOMIC DNA]</scope>
    <source>
        <strain evidence="1 4">DSM 17797</strain>
    </source>
</reference>
<accession>A0A1M5RQT1</accession>
<reference evidence="3" key="2">
    <citation type="submission" date="2016-11" db="EMBL/GenBank/DDBJ databases">
        <authorList>
            <person name="Varghese N."/>
            <person name="Submissions S."/>
        </authorList>
    </citation>
    <scope>NUCLEOTIDE SEQUENCE [LARGE SCALE GENOMIC DNA]</scope>
    <source>
        <strain evidence="3">DSM 19729</strain>
    </source>
</reference>
<dbReference type="PROSITE" id="PS51257">
    <property type="entry name" value="PROKAR_LIPOPROTEIN"/>
    <property type="match status" value="1"/>
</dbReference>
<dbReference type="STRING" id="280093.SAMN05443373_11088"/>
<dbReference type="EMBL" id="FQWO01000010">
    <property type="protein sequence ID" value="SHH28549.1"/>
    <property type="molecule type" value="Genomic_DNA"/>
</dbReference>
<evidence type="ECO:0000313" key="3">
    <source>
        <dbReference type="Proteomes" id="UP000184384"/>
    </source>
</evidence>
<gene>
    <name evidence="1" type="ORF">BC624_10634</name>
    <name evidence="2" type="ORF">SAMN05443373_11088</name>
</gene>
<protein>
    <submittedName>
        <fullName evidence="2">Uncharacterized protein</fullName>
    </submittedName>
</protein>
<sequence>MKNLFLSMLVIFLVVGCSSDGDGVAVEVDKNIAAEATISKQSGPANAANPFDAIGKRYGIWLSEYYQSKGYPKGIDELRALVNYSGAKWKAPNFAGKSSIVITAEDISVIVSNPEASVASAFAMGTLGDEAKTSLLGLFLWLIQEKEAEYKLLYDFIVAYEAGVIDSSTLTRQEVETILGITSVTRYALDAEGEHKDRDWEISVGNKKVKSGVYPFRASLISVIAHLPYYL</sequence>
<dbReference type="OrthoDB" id="646079at2"/>
<proteinExistence type="predicted"/>